<evidence type="ECO:0000313" key="1">
    <source>
        <dbReference type="EMBL" id="ATP58028.1"/>
    </source>
</evidence>
<name>A0A2D1U8U0_9SPHI</name>
<protein>
    <recommendedName>
        <fullName evidence="3">Sugar-binding protein</fullName>
    </recommendedName>
</protein>
<dbReference type="OrthoDB" id="903892at2"/>
<accession>A0A2D1U8U0</accession>
<dbReference type="RefSeq" id="WP_099439936.1">
    <property type="nucleotide sequence ID" value="NZ_CP024091.1"/>
</dbReference>
<dbReference type="EMBL" id="CP024091">
    <property type="protein sequence ID" value="ATP58028.1"/>
    <property type="molecule type" value="Genomic_DNA"/>
</dbReference>
<organism evidence="1 2">
    <name type="scientific">Pedobacter ginsengisoli</name>
    <dbReference type="NCBI Taxonomy" id="363852"/>
    <lineage>
        <taxon>Bacteria</taxon>
        <taxon>Pseudomonadati</taxon>
        <taxon>Bacteroidota</taxon>
        <taxon>Sphingobacteriia</taxon>
        <taxon>Sphingobacteriales</taxon>
        <taxon>Sphingobacteriaceae</taxon>
        <taxon>Pedobacter</taxon>
    </lineage>
</organism>
<dbReference type="Proteomes" id="UP000223749">
    <property type="component" value="Chromosome"/>
</dbReference>
<dbReference type="AlphaFoldDB" id="A0A2D1U8U0"/>
<evidence type="ECO:0008006" key="3">
    <source>
        <dbReference type="Google" id="ProtNLM"/>
    </source>
</evidence>
<sequence length="1192" mass="133245">MPGYLNYSKLRNSLVLLTPFLLLCFSNLKAQISYDKRAGGPVGEAPKIGNFNSSNGLDNVEYSTGTVNINIPLYEVKAHDIVVPISISYSALGIKVGQEAGAPGMGWELNAGGKIIKQINGRDDEFSNSSNSLTSTTNFSLNPDNIRNDREKLRKVILGVYDYAFDAFSYTLPTAGGRFVKDGLTFPYDPTFKYDGSAGHKITIGDGLVHNFMAGDRILVDKQKRYRSVDEVSTEMRELSPSEIWGRDIYSYVSDYNLYSIISSKFKDTVKFEYDQKSFVSGIAGKRRITTLETLPLTRNLMKKSDGTWQDFNGPYYFQGEPVVAQTRTDVAEHYRIKTIIYATGRVRFEYSTTDVLGRDVLTAVIVEQKVKSAYKWLKRYEFNYDPDVQYGHYLTSIEVQDANGAKAGKWSFNYYGGDTSGSFGKLPVDPTSGSMAQDRWGFYNGKIDNKTLLENPDSLISLRDIPHYSARYKNYPSSAPSSFEFHRGEAKDFYSPNDVNVSNVGYALRETNFWEAQKGTIKKISTPTGESINYEYESNKYQIQGWTQTGPNTYQQYYKVYNGGGIRIKSITRNDGIMFSGKTLSKKSYKYGVGSPSFLSTVESGYGIVNIPGVVSSIIYKYADGLSTYSSENLNYMSHPLNDLALHKGSSAYYPSVTETIYNGPNPSGETVYYYSPSDVEAGPWNYVIASSTTQLNMPELYTNQGVKESRPAGQAYRIVEYAGSRLAGTKVRETANTYTNFKAPASSPKRYSFFGGIKGMLIGQYTTNFRLCTATPVTGASGAGLVYECSWIATIANMDPLGYRELGPEVEDNYYPGKYYGSVVELSAFSNVYKLSKTLTTDYNFSGIDPMVSTTNYYYDNVYHMQPTRISSFNSNSDTTVVRIKYPLDFPSNTINGVDLLRTANRMSEPVEQVSMIKKDAAYQVTDGVKNTFKSSNGLVLNDKTYRLNTGGKYIPLTSYSENHAGYEEKSSYDFYDEMGNVVLFSNLYSPKTAVLWGYNQQYPVAQVSNVPNIYDVGYTNFESDNKDYLKGFWTYAGIPVVDLTSPAADNVYPLAGKPVTKTYYTTGKKYILSYWYKVGSVITVTGGTVSAETKKNVKGNWILAEREITANSTITISGTGFIDELAFYPVDGQLSTYTYNVGIGLTRSQDPKGLSTSYEYDNEQRIKYIRDQQGNIVKAYNYNIGSRYK</sequence>
<evidence type="ECO:0000313" key="2">
    <source>
        <dbReference type="Proteomes" id="UP000223749"/>
    </source>
</evidence>
<proteinExistence type="predicted"/>
<dbReference type="KEGG" id="pgs:CPT03_16925"/>
<keyword evidence="2" id="KW-1185">Reference proteome</keyword>
<reference evidence="1 2" key="1">
    <citation type="submission" date="2017-10" db="EMBL/GenBank/DDBJ databases">
        <title>Whole genome of Pedobacter ginsengisoli T01R-27 isolated from tomato rhizosphere.</title>
        <authorList>
            <person name="Weon H.-Y."/>
            <person name="Lee S.A."/>
            <person name="Sang M.K."/>
            <person name="Song J."/>
        </authorList>
    </citation>
    <scope>NUCLEOTIDE SEQUENCE [LARGE SCALE GENOMIC DNA]</scope>
    <source>
        <strain evidence="1 2">T01R-27</strain>
    </source>
</reference>
<gene>
    <name evidence="1" type="ORF">CPT03_16925</name>
</gene>